<reference evidence="2" key="1">
    <citation type="submission" date="2011-05" db="EMBL/GenBank/DDBJ databases">
        <title>Complete sequence of Desulfotomaculum ruminis DSM 2154.</title>
        <authorList>
            <person name="Lucas S."/>
            <person name="Copeland A."/>
            <person name="Lapidus A."/>
            <person name="Cheng J.-F."/>
            <person name="Goodwin L."/>
            <person name="Pitluck S."/>
            <person name="Lu M."/>
            <person name="Detter J.C."/>
            <person name="Han C."/>
            <person name="Tapia R."/>
            <person name="Land M."/>
            <person name="Hauser L."/>
            <person name="Kyrpides N."/>
            <person name="Ivanova N."/>
            <person name="Mikhailova N."/>
            <person name="Pagani I."/>
            <person name="Stams A.J.M."/>
            <person name="Plugge C.M."/>
            <person name="Muyzer G."/>
            <person name="Kuever J."/>
            <person name="Parshina S.N."/>
            <person name="Ivanova A.E."/>
            <person name="Nazina T.N."/>
            <person name="Brambilla E."/>
            <person name="Spring S."/>
            <person name="Klenk H.-P."/>
            <person name="Woyke T."/>
        </authorList>
    </citation>
    <scope>NUCLEOTIDE SEQUENCE [LARGE SCALE GENOMIC DNA]</scope>
    <source>
        <strain evidence="2">ATCC 23193 / DSM 2154 / NCIB 8452 / DL</strain>
    </source>
</reference>
<dbReference type="eggNOG" id="COG3824">
    <property type="taxonomic scope" value="Bacteria"/>
</dbReference>
<dbReference type="KEGG" id="dru:Desru_2194"/>
<dbReference type="AlphaFoldDB" id="F6DKR8"/>
<evidence type="ECO:0008006" key="3">
    <source>
        <dbReference type="Google" id="ProtNLM"/>
    </source>
</evidence>
<organism evidence="1 2">
    <name type="scientific">Desulforamulus ruminis (strain ATCC 23193 / DSM 2154 / NCIMB 8452 / DL)</name>
    <name type="common">Desulfotomaculum ruminis</name>
    <dbReference type="NCBI Taxonomy" id="696281"/>
    <lineage>
        <taxon>Bacteria</taxon>
        <taxon>Bacillati</taxon>
        <taxon>Bacillota</taxon>
        <taxon>Clostridia</taxon>
        <taxon>Eubacteriales</taxon>
        <taxon>Peptococcaceae</taxon>
        <taxon>Desulforamulus</taxon>
    </lineage>
</organism>
<sequence length="135" mass="15282">MGRKTNHEAQQPAKEVAALTLSEFESQATALIDEIPEKFCSQLNGGFLLLPEVKKDGDFYVMGEYVEDGVMGCSIILYYGSFAKLLQGESRAEWLNELRDTIRHELRHHLESLAGVEDLVLEEMAELEAFMKEDK</sequence>
<dbReference type="STRING" id="696281.Desru_2194"/>
<dbReference type="EMBL" id="CP002780">
    <property type="protein sequence ID" value="AEG60443.1"/>
    <property type="molecule type" value="Genomic_DNA"/>
</dbReference>
<dbReference type="Gene3D" id="3.30.2010.20">
    <property type="match status" value="1"/>
</dbReference>
<dbReference type="Proteomes" id="UP000009234">
    <property type="component" value="Chromosome"/>
</dbReference>
<dbReference type="InterPro" id="IPR010428">
    <property type="entry name" value="Zincin_1"/>
</dbReference>
<dbReference type="HOGENOM" id="CLU_160603_0_0_9"/>
<accession>F6DKR8</accession>
<dbReference type="Pfam" id="PF06262">
    <property type="entry name" value="Zincin_1"/>
    <property type="match status" value="1"/>
</dbReference>
<evidence type="ECO:0000313" key="1">
    <source>
        <dbReference type="EMBL" id="AEG60443.1"/>
    </source>
</evidence>
<dbReference type="OrthoDB" id="5071at2"/>
<reference evidence="1 2" key="2">
    <citation type="journal article" date="2012" name="Stand. Genomic Sci.">
        <title>Complete genome sequence of the sulfate-reducing firmicute Desulfotomaculum ruminis type strain (DL(T)).</title>
        <authorList>
            <person name="Spring S."/>
            <person name="Visser M."/>
            <person name="Lu M."/>
            <person name="Copeland A."/>
            <person name="Lapidus A."/>
            <person name="Lucas S."/>
            <person name="Cheng J.F."/>
            <person name="Han C."/>
            <person name="Tapia R."/>
            <person name="Goodwin L.A."/>
            <person name="Pitluck S."/>
            <person name="Ivanova N."/>
            <person name="Land M."/>
            <person name="Hauser L."/>
            <person name="Larimer F."/>
            <person name="Rohde M."/>
            <person name="Goker M."/>
            <person name="Detter J.C."/>
            <person name="Kyrpides N.C."/>
            <person name="Woyke T."/>
            <person name="Schaap P.J."/>
            <person name="Plugge C.M."/>
            <person name="Muyzer G."/>
            <person name="Kuever J."/>
            <person name="Pereira I.A."/>
            <person name="Parshina S.N."/>
            <person name="Bernier-Latmani R."/>
            <person name="Stams A.J."/>
            <person name="Klenk H.P."/>
        </authorList>
    </citation>
    <scope>NUCLEOTIDE SEQUENCE [LARGE SCALE GENOMIC DNA]</scope>
    <source>
        <strain evidence="2">ATCC 23193 / DSM 2154 / NCIB 8452 / DL</strain>
    </source>
</reference>
<proteinExistence type="predicted"/>
<dbReference type="RefSeq" id="WP_013842202.1">
    <property type="nucleotide sequence ID" value="NC_015589.1"/>
</dbReference>
<dbReference type="CDD" id="cd12953">
    <property type="entry name" value="MMP_TTHA0227"/>
    <property type="match status" value="1"/>
</dbReference>
<dbReference type="InterPro" id="IPR038555">
    <property type="entry name" value="Zincin_1_sf"/>
</dbReference>
<name>F6DKR8_DESRL</name>
<dbReference type="SUPFAM" id="SSF55486">
    <property type="entry name" value="Metalloproteases ('zincins'), catalytic domain"/>
    <property type="match status" value="1"/>
</dbReference>
<evidence type="ECO:0000313" key="2">
    <source>
        <dbReference type="Proteomes" id="UP000009234"/>
    </source>
</evidence>
<protein>
    <recommendedName>
        <fullName evidence="3">Zinicin-like metallopeptidase</fullName>
    </recommendedName>
</protein>
<gene>
    <name evidence="1" type="ordered locus">Desru_2194</name>
</gene>
<keyword evidence="2" id="KW-1185">Reference proteome</keyword>